<comment type="catalytic activity">
    <reaction evidence="6 8">
        <text>2 superoxide + 2 H(+) = H2O2 + O2</text>
        <dbReference type="Rhea" id="RHEA:20696"/>
        <dbReference type="ChEBI" id="CHEBI:15378"/>
        <dbReference type="ChEBI" id="CHEBI:15379"/>
        <dbReference type="ChEBI" id="CHEBI:16240"/>
        <dbReference type="ChEBI" id="CHEBI:18421"/>
        <dbReference type="EC" id="1.15.1.1"/>
    </reaction>
</comment>
<dbReference type="AlphaFoldDB" id="A0A346TJ53"/>
<sequence>MLNRVIYKRSQMLFSRAFSSKVELPALPWEISSLEPTLSAYLLDFHYNKHHQTYVNNLNSLLQQEGEAIEKGDFETATNLAPLIRFHGGGHINHTFFWHTLASKSQGGGERPSDSGKFGQEVSKTWGSFDNLITDFNTRSAPLQGSGWGWIVYDKNSKALAYTQTFNQDLITEKAGLIPLLNVDMWEHAYYLDYKNARPDFLNNIWDVVNWQKIEERFNDATK</sequence>
<dbReference type="Gene3D" id="3.55.40.20">
    <property type="entry name" value="Iron/manganese superoxide dismutase, C-terminal domain"/>
    <property type="match status" value="1"/>
</dbReference>
<feature type="binding site" evidence="7">
    <location>
        <position position="94"/>
    </location>
    <ligand>
        <name>Mn(2+)</name>
        <dbReference type="ChEBI" id="CHEBI:29035"/>
    </ligand>
</feature>
<dbReference type="PROSITE" id="PS00088">
    <property type="entry name" value="SOD_MN"/>
    <property type="match status" value="1"/>
</dbReference>
<dbReference type="SUPFAM" id="SSF54719">
    <property type="entry name" value="Fe,Mn superoxide dismutase (SOD), C-terminal domain"/>
    <property type="match status" value="1"/>
</dbReference>
<dbReference type="GO" id="GO:0030145">
    <property type="term" value="F:manganese ion binding"/>
    <property type="evidence" value="ECO:0007669"/>
    <property type="project" value="TreeGrafter"/>
</dbReference>
<evidence type="ECO:0000259" key="10">
    <source>
        <dbReference type="Pfam" id="PF02777"/>
    </source>
</evidence>
<dbReference type="PANTHER" id="PTHR11404">
    <property type="entry name" value="SUPEROXIDE DISMUTASE 2"/>
    <property type="match status" value="1"/>
</dbReference>
<dbReference type="FunFam" id="1.10.287.990:FF:000001">
    <property type="entry name" value="Superoxide dismutase"/>
    <property type="match status" value="1"/>
</dbReference>
<evidence type="ECO:0000256" key="7">
    <source>
        <dbReference type="PIRSR" id="PIRSR000349-1"/>
    </source>
</evidence>
<protein>
    <recommendedName>
        <fullName evidence="8">Superoxide dismutase</fullName>
        <ecNumber evidence="8">1.15.1.1</ecNumber>
    </recommendedName>
</protein>
<dbReference type="InterPro" id="IPR036324">
    <property type="entry name" value="Mn/Fe_SOD_N_sf"/>
</dbReference>
<comment type="similarity">
    <text evidence="2 8">Belongs to the iron/manganese superoxide dismutase family.</text>
</comment>
<evidence type="ECO:0000313" key="11">
    <source>
        <dbReference type="EMBL" id="AXU25493.1"/>
    </source>
</evidence>
<dbReference type="Pfam" id="PF02777">
    <property type="entry name" value="Sod_Fe_C"/>
    <property type="match status" value="1"/>
</dbReference>
<feature type="binding site" evidence="7">
    <location>
        <position position="46"/>
    </location>
    <ligand>
        <name>Mn(2+)</name>
        <dbReference type="ChEBI" id="CHEBI:29035"/>
    </ligand>
</feature>
<proteinExistence type="evidence at transcript level"/>
<dbReference type="InterPro" id="IPR019831">
    <property type="entry name" value="Mn/Fe_SOD_N"/>
</dbReference>
<accession>A0A346TJ53</accession>
<evidence type="ECO:0000256" key="1">
    <source>
        <dbReference type="ARBA" id="ARBA00001962"/>
    </source>
</evidence>
<dbReference type="InterPro" id="IPR036314">
    <property type="entry name" value="SOD_C_sf"/>
</dbReference>
<dbReference type="PRINTS" id="PR01703">
    <property type="entry name" value="MNSODISMTASE"/>
</dbReference>
<organism evidence="11">
    <name type="scientific">Euplotes focardii</name>
    <dbReference type="NCBI Taxonomy" id="36767"/>
    <lineage>
        <taxon>Eukaryota</taxon>
        <taxon>Sar</taxon>
        <taxon>Alveolata</taxon>
        <taxon>Ciliophora</taxon>
        <taxon>Intramacronucleata</taxon>
        <taxon>Spirotrichea</taxon>
        <taxon>Hypotrichia</taxon>
        <taxon>Euplotida</taxon>
        <taxon>Euplotidae</taxon>
        <taxon>Euplotes</taxon>
    </lineage>
</organism>
<dbReference type="Pfam" id="PF00081">
    <property type="entry name" value="Sod_Fe_N"/>
    <property type="match status" value="1"/>
</dbReference>
<comment type="cofactor">
    <cofactor evidence="1">
        <name>Fe cation</name>
        <dbReference type="ChEBI" id="CHEBI:24875"/>
    </cofactor>
</comment>
<comment type="function">
    <text evidence="8">Destroys radicals which are normally produced within the cells and which are toxic to biological systems.</text>
</comment>
<feature type="binding site" evidence="7">
    <location>
        <position position="184"/>
    </location>
    <ligand>
        <name>Mn(2+)</name>
        <dbReference type="ChEBI" id="CHEBI:29035"/>
    </ligand>
</feature>
<feature type="binding site" evidence="7">
    <location>
        <position position="188"/>
    </location>
    <ligand>
        <name>Mn(2+)</name>
        <dbReference type="ChEBI" id="CHEBI:29035"/>
    </ligand>
</feature>
<dbReference type="EMBL" id="MG575644">
    <property type="protein sequence ID" value="AXU25493.1"/>
    <property type="molecule type" value="mRNA"/>
</dbReference>
<reference evidence="11" key="1">
    <citation type="submission" date="2017-11" db="EMBL/GenBank/DDBJ databases">
        <title>Superoxide dismutases from the psychrophilic Antarctic ciliate Euplotes focardii.</title>
        <authorList>
            <person name="Pucciarelli S."/>
            <person name="Priyan K."/>
            <person name="Miceli C."/>
        </authorList>
    </citation>
    <scope>NUCLEOTIDE SEQUENCE</scope>
</reference>
<keyword evidence="5" id="KW-0408">Iron</keyword>
<dbReference type="InterPro" id="IPR050265">
    <property type="entry name" value="Fe/Mn_Superoxide_Dismutase"/>
</dbReference>
<dbReference type="PANTHER" id="PTHR11404:SF6">
    <property type="entry name" value="SUPEROXIDE DISMUTASE [MN], MITOCHONDRIAL"/>
    <property type="match status" value="1"/>
</dbReference>
<dbReference type="GO" id="GO:0005739">
    <property type="term" value="C:mitochondrion"/>
    <property type="evidence" value="ECO:0007669"/>
    <property type="project" value="TreeGrafter"/>
</dbReference>
<evidence type="ECO:0000256" key="5">
    <source>
        <dbReference type="ARBA" id="ARBA00023004"/>
    </source>
</evidence>
<dbReference type="GO" id="GO:0004784">
    <property type="term" value="F:superoxide dismutase activity"/>
    <property type="evidence" value="ECO:0007669"/>
    <property type="project" value="UniProtKB-EC"/>
</dbReference>
<dbReference type="SUPFAM" id="SSF46609">
    <property type="entry name" value="Fe,Mn superoxide dismutase (SOD), N-terminal domain"/>
    <property type="match status" value="1"/>
</dbReference>
<evidence type="ECO:0000256" key="2">
    <source>
        <dbReference type="ARBA" id="ARBA00008714"/>
    </source>
</evidence>
<keyword evidence="4 8" id="KW-0560">Oxidoreductase</keyword>
<evidence type="ECO:0000256" key="3">
    <source>
        <dbReference type="ARBA" id="ARBA00022723"/>
    </source>
</evidence>
<dbReference type="EC" id="1.15.1.1" evidence="8"/>
<dbReference type="InterPro" id="IPR001189">
    <property type="entry name" value="Mn/Fe_SOD"/>
</dbReference>
<dbReference type="Gene3D" id="1.10.287.990">
    <property type="entry name" value="Fe,Mn superoxide dismutase (SOD) domain"/>
    <property type="match status" value="1"/>
</dbReference>
<feature type="domain" description="Manganese/iron superoxide dismutase N-terminal" evidence="9">
    <location>
        <begin position="23"/>
        <end position="101"/>
    </location>
</feature>
<feature type="domain" description="Manganese/iron superoxide dismutase C-terminal" evidence="10">
    <location>
        <begin position="115"/>
        <end position="217"/>
    </location>
</feature>
<evidence type="ECO:0000256" key="6">
    <source>
        <dbReference type="ARBA" id="ARBA00049204"/>
    </source>
</evidence>
<evidence type="ECO:0000256" key="4">
    <source>
        <dbReference type="ARBA" id="ARBA00023002"/>
    </source>
</evidence>
<dbReference type="SMR" id="A0A346TJ53"/>
<keyword evidence="3 7" id="KW-0479">Metal-binding</keyword>
<dbReference type="FunFam" id="3.55.40.20:FF:000004">
    <property type="entry name" value="Superoxide dismutase [Fe]"/>
    <property type="match status" value="1"/>
</dbReference>
<dbReference type="InterPro" id="IPR019833">
    <property type="entry name" value="Mn/Fe_SOD_BS"/>
</dbReference>
<gene>
    <name evidence="11" type="primary">MnSOD</name>
</gene>
<dbReference type="PIRSF" id="PIRSF000349">
    <property type="entry name" value="SODismutase"/>
    <property type="match status" value="1"/>
</dbReference>
<evidence type="ECO:0000256" key="8">
    <source>
        <dbReference type="RuleBase" id="RU000414"/>
    </source>
</evidence>
<dbReference type="InterPro" id="IPR019832">
    <property type="entry name" value="Mn/Fe_SOD_C"/>
</dbReference>
<name>A0A346TJ53_EUPFO</name>
<evidence type="ECO:0000259" key="9">
    <source>
        <dbReference type="Pfam" id="PF00081"/>
    </source>
</evidence>